<reference evidence="2" key="2">
    <citation type="journal article" date="2014" name="ISME J.">
        <title>Microbial stratification in low pH oxic and suboxic macroscopic growths along an acid mine drainage.</title>
        <authorList>
            <person name="Mendez-Garcia C."/>
            <person name="Mesa V."/>
            <person name="Sprenger R.R."/>
            <person name="Richter M."/>
            <person name="Diez M.S."/>
            <person name="Solano J."/>
            <person name="Bargiela R."/>
            <person name="Golyshina O.V."/>
            <person name="Manteca A."/>
            <person name="Ramos J.L."/>
            <person name="Gallego J.R."/>
            <person name="Llorente I."/>
            <person name="Martins Dos Santos V.A."/>
            <person name="Jensen O.N."/>
            <person name="Pelaez A.I."/>
            <person name="Sanchez J."/>
            <person name="Ferrer M."/>
        </authorList>
    </citation>
    <scope>NUCLEOTIDE SEQUENCE</scope>
</reference>
<dbReference type="Gene3D" id="2.40.128.110">
    <property type="entry name" value="Lipid/polyisoprenoid-binding, YceI-like"/>
    <property type="match status" value="1"/>
</dbReference>
<protein>
    <submittedName>
        <fullName evidence="2">Lipid/polyisoprenoid-binding, YceI-like protein</fullName>
    </submittedName>
</protein>
<gene>
    <name evidence="2" type="ORF">B1A_21901</name>
    <name evidence="3" type="ORF">B1B_11477</name>
</gene>
<evidence type="ECO:0000313" key="2">
    <source>
        <dbReference type="EMBL" id="EQD26358.1"/>
    </source>
</evidence>
<evidence type="ECO:0000313" key="3">
    <source>
        <dbReference type="EMBL" id="EQD49739.1"/>
    </source>
</evidence>
<accession>T0Y013</accession>
<dbReference type="PANTHER" id="PTHR34406">
    <property type="entry name" value="PROTEIN YCEI"/>
    <property type="match status" value="1"/>
</dbReference>
<proteinExistence type="predicted"/>
<organism evidence="2">
    <name type="scientific">mine drainage metagenome</name>
    <dbReference type="NCBI Taxonomy" id="410659"/>
    <lineage>
        <taxon>unclassified sequences</taxon>
        <taxon>metagenomes</taxon>
        <taxon>ecological metagenomes</taxon>
    </lineage>
</organism>
<dbReference type="InterPro" id="IPR007372">
    <property type="entry name" value="Lipid/polyisoprenoid-bd_YceI"/>
</dbReference>
<dbReference type="AlphaFoldDB" id="T0Y013"/>
<dbReference type="InterPro" id="IPR036761">
    <property type="entry name" value="TTHA0802/YceI-like_sf"/>
</dbReference>
<dbReference type="Pfam" id="PF04264">
    <property type="entry name" value="YceI"/>
    <property type="match status" value="1"/>
</dbReference>
<sequence>MYMSWNLDTVHSAVEFSVRHMMVSTVKGNFREFAVELDIDPADLTHSSAKAVIKAASVDTREPARNGHLASADFFDAEKYPEITYQSRSVEALGGDQYQIEGDLTVKDVTRPVALDVTFLGVQTSPQGVKVAGFEAATKISRKDFGLTWNMALEAGGVVIGDEIKISIDVEVNEVAAA</sequence>
<dbReference type="SMART" id="SM00867">
    <property type="entry name" value="YceI"/>
    <property type="match status" value="1"/>
</dbReference>
<feature type="domain" description="Lipid/polyisoprenoid-binding YceI-like" evidence="1">
    <location>
        <begin position="4"/>
        <end position="173"/>
    </location>
</feature>
<reference evidence="2" key="1">
    <citation type="submission" date="2013-08" db="EMBL/GenBank/DDBJ databases">
        <authorList>
            <person name="Mendez C."/>
            <person name="Richter M."/>
            <person name="Ferrer M."/>
            <person name="Sanchez J."/>
        </authorList>
    </citation>
    <scope>NUCLEOTIDE SEQUENCE</scope>
</reference>
<dbReference type="PANTHER" id="PTHR34406:SF1">
    <property type="entry name" value="PROTEIN YCEI"/>
    <property type="match status" value="1"/>
</dbReference>
<dbReference type="EMBL" id="AUZX01016191">
    <property type="protein sequence ID" value="EQD26358.1"/>
    <property type="molecule type" value="Genomic_DNA"/>
</dbReference>
<comment type="caution">
    <text evidence="2">The sequence shown here is derived from an EMBL/GenBank/DDBJ whole genome shotgun (WGS) entry which is preliminary data.</text>
</comment>
<dbReference type="SUPFAM" id="SSF101874">
    <property type="entry name" value="YceI-like"/>
    <property type="match status" value="1"/>
</dbReference>
<name>T0Y013_9ZZZZ</name>
<evidence type="ECO:0000259" key="1">
    <source>
        <dbReference type="SMART" id="SM00867"/>
    </source>
</evidence>
<dbReference type="EMBL" id="AUZY01007460">
    <property type="protein sequence ID" value="EQD49739.1"/>
    <property type="molecule type" value="Genomic_DNA"/>
</dbReference>